<dbReference type="Proteomes" id="UP001059617">
    <property type="component" value="Chromosome"/>
</dbReference>
<sequence>MPRQRLSRAIDGLQDRIETLGGHLEIVSPPGNGAALVARIPFDAV</sequence>
<dbReference type="EMBL" id="CP073720">
    <property type="protein sequence ID" value="UWP78967.1"/>
    <property type="molecule type" value="Genomic_DNA"/>
</dbReference>
<protein>
    <recommendedName>
        <fullName evidence="3">Sensor histidine kinase</fullName>
    </recommendedName>
</protein>
<reference evidence="1" key="2">
    <citation type="submission" date="2022-09" db="EMBL/GenBank/DDBJ databases">
        <title>Biosynthetic gene clusters of Dactylosporangioum fulvum.</title>
        <authorList>
            <person name="Caradec T."/>
        </authorList>
    </citation>
    <scope>NUCLEOTIDE SEQUENCE</scope>
    <source>
        <strain evidence="1">NRRL B-16292</strain>
    </source>
</reference>
<evidence type="ECO:0000313" key="1">
    <source>
        <dbReference type="EMBL" id="UWP78967.1"/>
    </source>
</evidence>
<organism evidence="1 2">
    <name type="scientific">Dactylosporangium fulvum</name>
    <dbReference type="NCBI Taxonomy" id="53359"/>
    <lineage>
        <taxon>Bacteria</taxon>
        <taxon>Bacillati</taxon>
        <taxon>Actinomycetota</taxon>
        <taxon>Actinomycetes</taxon>
        <taxon>Micromonosporales</taxon>
        <taxon>Micromonosporaceae</taxon>
        <taxon>Dactylosporangium</taxon>
    </lineage>
</organism>
<evidence type="ECO:0008006" key="3">
    <source>
        <dbReference type="Google" id="ProtNLM"/>
    </source>
</evidence>
<gene>
    <name evidence="1" type="ORF">Dfulv_27780</name>
</gene>
<accession>A0ABY5VMN9</accession>
<dbReference type="RefSeq" id="WP_259856428.1">
    <property type="nucleotide sequence ID" value="NZ_BAAAST010000062.1"/>
</dbReference>
<proteinExistence type="predicted"/>
<keyword evidence="2" id="KW-1185">Reference proteome</keyword>
<name>A0ABY5VMN9_9ACTN</name>
<evidence type="ECO:0000313" key="2">
    <source>
        <dbReference type="Proteomes" id="UP001059617"/>
    </source>
</evidence>
<reference evidence="1" key="1">
    <citation type="submission" date="2021-04" db="EMBL/GenBank/DDBJ databases">
        <authorList>
            <person name="Hartkoorn R.C."/>
            <person name="Beaudoing E."/>
            <person name="Hot D."/>
        </authorList>
    </citation>
    <scope>NUCLEOTIDE SEQUENCE</scope>
    <source>
        <strain evidence="1">NRRL B-16292</strain>
    </source>
</reference>